<proteinExistence type="inferred from homology"/>
<protein>
    <submittedName>
        <fullName evidence="7">Leucyl aminopeptidase family protein</fullName>
    </submittedName>
</protein>
<keyword evidence="4" id="KW-0378">Hydrolase</keyword>
<dbReference type="Gene3D" id="3.40.630.10">
    <property type="entry name" value="Zn peptidases"/>
    <property type="match status" value="1"/>
</dbReference>
<dbReference type="SUPFAM" id="SSF53187">
    <property type="entry name" value="Zn-dependent exopeptidases"/>
    <property type="match status" value="1"/>
</dbReference>
<keyword evidence="2 7" id="KW-0031">Aminopeptidase</keyword>
<dbReference type="GO" id="GO:0070006">
    <property type="term" value="F:metalloaminopeptidase activity"/>
    <property type="evidence" value="ECO:0007669"/>
    <property type="project" value="InterPro"/>
</dbReference>
<dbReference type="Pfam" id="PF00883">
    <property type="entry name" value="Peptidase_M17"/>
    <property type="match status" value="1"/>
</dbReference>
<name>A0A975G828_9BACT</name>
<dbReference type="PROSITE" id="PS00631">
    <property type="entry name" value="CYTOSOL_AP"/>
    <property type="match status" value="1"/>
</dbReference>
<dbReference type="InterPro" id="IPR000819">
    <property type="entry name" value="Peptidase_M17_C"/>
</dbReference>
<evidence type="ECO:0000313" key="8">
    <source>
        <dbReference type="Proteomes" id="UP000676169"/>
    </source>
</evidence>
<dbReference type="GO" id="GO:0006508">
    <property type="term" value="P:proteolysis"/>
    <property type="evidence" value="ECO:0007669"/>
    <property type="project" value="UniProtKB-KW"/>
</dbReference>
<dbReference type="GO" id="GO:0005737">
    <property type="term" value="C:cytoplasm"/>
    <property type="evidence" value="ECO:0007669"/>
    <property type="project" value="InterPro"/>
</dbReference>
<comment type="similarity">
    <text evidence="1">Belongs to the peptidase M17 family.</text>
</comment>
<gene>
    <name evidence="7" type="ORF">KBB96_19645</name>
</gene>
<organism evidence="7 8">
    <name type="scientific">Luteolibacter ambystomatis</name>
    <dbReference type="NCBI Taxonomy" id="2824561"/>
    <lineage>
        <taxon>Bacteria</taxon>
        <taxon>Pseudomonadati</taxon>
        <taxon>Verrucomicrobiota</taxon>
        <taxon>Verrucomicrobiia</taxon>
        <taxon>Verrucomicrobiales</taxon>
        <taxon>Verrucomicrobiaceae</taxon>
        <taxon>Luteolibacter</taxon>
    </lineage>
</organism>
<evidence type="ECO:0000256" key="5">
    <source>
        <dbReference type="ARBA" id="ARBA00023211"/>
    </source>
</evidence>
<evidence type="ECO:0000256" key="4">
    <source>
        <dbReference type="ARBA" id="ARBA00022801"/>
    </source>
</evidence>
<dbReference type="InterPro" id="IPR043472">
    <property type="entry name" value="Macro_dom-like"/>
</dbReference>
<dbReference type="AlphaFoldDB" id="A0A975G828"/>
<keyword evidence="8" id="KW-1185">Reference proteome</keyword>
<dbReference type="Proteomes" id="UP000676169">
    <property type="component" value="Chromosome"/>
</dbReference>
<dbReference type="PANTHER" id="PTHR11963:SF23">
    <property type="entry name" value="CYTOSOL AMINOPEPTIDASE"/>
    <property type="match status" value="1"/>
</dbReference>
<dbReference type="GO" id="GO:0030145">
    <property type="term" value="F:manganese ion binding"/>
    <property type="evidence" value="ECO:0007669"/>
    <property type="project" value="InterPro"/>
</dbReference>
<evidence type="ECO:0000256" key="2">
    <source>
        <dbReference type="ARBA" id="ARBA00022438"/>
    </source>
</evidence>
<dbReference type="CDD" id="cd00433">
    <property type="entry name" value="Peptidase_M17"/>
    <property type="match status" value="1"/>
</dbReference>
<feature type="domain" description="Cytosol aminopeptidase" evidence="6">
    <location>
        <begin position="325"/>
        <end position="332"/>
    </location>
</feature>
<dbReference type="Gene3D" id="3.40.220.10">
    <property type="entry name" value="Leucine Aminopeptidase, subunit E, domain 1"/>
    <property type="match status" value="1"/>
</dbReference>
<reference evidence="7" key="1">
    <citation type="submission" date="2021-04" db="EMBL/GenBank/DDBJ databases">
        <title>Luteolibacter sp. 32A isolated from the skin of an Anderson's salamander (Ambystoma andersonii).</title>
        <authorList>
            <person name="Spergser J."/>
            <person name="Busse H.-J."/>
        </authorList>
    </citation>
    <scope>NUCLEOTIDE SEQUENCE</scope>
    <source>
        <strain evidence="7">32A</strain>
    </source>
</reference>
<dbReference type="EMBL" id="CP073100">
    <property type="protein sequence ID" value="QUE51057.1"/>
    <property type="molecule type" value="Genomic_DNA"/>
</dbReference>
<dbReference type="RefSeq" id="WP_211631196.1">
    <property type="nucleotide sequence ID" value="NZ_CP073100.1"/>
</dbReference>
<accession>A0A975G828</accession>
<evidence type="ECO:0000259" key="6">
    <source>
        <dbReference type="PROSITE" id="PS00631"/>
    </source>
</evidence>
<evidence type="ECO:0000313" key="7">
    <source>
        <dbReference type="EMBL" id="QUE51057.1"/>
    </source>
</evidence>
<sequence length="491" mass="51649">MSVITLRRSKASATQAVAVLLPAGEVARKKLSAPLAAALKDIPLSAKQTRTLVDAKGRVTVFIGIEENAGTAALRLGAVRAVKAMQELNVGDFAFDLFALADESPEDAAVGQALAEGLAIATFDSKPFAGTASAAKADASLKITLDPRFHAGFKTGLLLGQAVNTARMLSTTPPNIATPEWMTARAKDIAKTHGMPIRVIGAAEAKKLSMGGLLAVGAGSVTPPRMVVMEWNPSKKKTAPVLLVGKTMTYDSGGLSIKADGGKGMKVDKAGGCTMLAVMEALALLKVKTRVVCILAAAENMIDSTCYRLDDVITHANGVTCEITNTDAEGRLVLADALAWGTKTYKPSAVIDAATLTGGVLVALGRTITGVFSNNDELVKELEDASRQADERVWRLPLDESLRDQMRAGVADLHNSSPYRYSHAGTGAAYLSFFVGEDAPKSMPVTPWLHLDLAGTAVSDGDHDWQGLYPKGPTGWGVRTLTALLAGWEKR</sequence>
<evidence type="ECO:0000256" key="1">
    <source>
        <dbReference type="ARBA" id="ARBA00009528"/>
    </source>
</evidence>
<keyword evidence="3" id="KW-0645">Protease</keyword>
<evidence type="ECO:0000256" key="3">
    <source>
        <dbReference type="ARBA" id="ARBA00022670"/>
    </source>
</evidence>
<keyword evidence="5" id="KW-0464">Manganese</keyword>
<dbReference type="PRINTS" id="PR00481">
    <property type="entry name" value="LAMNOPPTDASE"/>
</dbReference>
<dbReference type="PANTHER" id="PTHR11963">
    <property type="entry name" value="LEUCINE AMINOPEPTIDASE-RELATED"/>
    <property type="match status" value="1"/>
</dbReference>
<dbReference type="KEGG" id="lamb:KBB96_19645"/>
<dbReference type="InterPro" id="IPR011356">
    <property type="entry name" value="Leucine_aapep/pepB"/>
</dbReference>